<organism evidence="2 3">
    <name type="scientific">candidate division CPR1 bacterium GW2011_GWC1_49_13</name>
    <dbReference type="NCBI Taxonomy" id="1618342"/>
    <lineage>
        <taxon>Bacteria</taxon>
        <taxon>candidate division CPR1</taxon>
    </lineage>
</organism>
<dbReference type="Gene3D" id="1.10.260.40">
    <property type="entry name" value="lambda repressor-like DNA-binding domains"/>
    <property type="match status" value="1"/>
</dbReference>
<dbReference type="Pfam" id="PF01381">
    <property type="entry name" value="HTH_3"/>
    <property type="match status" value="1"/>
</dbReference>
<dbReference type="Proteomes" id="UP000034119">
    <property type="component" value="Unassembled WGS sequence"/>
</dbReference>
<dbReference type="EMBL" id="LCPW01000024">
    <property type="protein sequence ID" value="KKW05319.1"/>
    <property type="molecule type" value="Genomic_DNA"/>
</dbReference>
<keyword evidence="2" id="KW-0238">DNA-binding</keyword>
<evidence type="ECO:0000259" key="1">
    <source>
        <dbReference type="PROSITE" id="PS50943"/>
    </source>
</evidence>
<dbReference type="STRING" id="1618342.UY40_C0024G0007"/>
<proteinExistence type="predicted"/>
<dbReference type="SMART" id="SM00530">
    <property type="entry name" value="HTH_XRE"/>
    <property type="match status" value="1"/>
</dbReference>
<dbReference type="InterPro" id="IPR010982">
    <property type="entry name" value="Lambda_DNA-bd_dom_sf"/>
</dbReference>
<dbReference type="InterPro" id="IPR001387">
    <property type="entry name" value="Cro/C1-type_HTH"/>
</dbReference>
<feature type="domain" description="HTH cro/C1-type" evidence="1">
    <location>
        <begin position="22"/>
        <end position="76"/>
    </location>
</feature>
<evidence type="ECO:0000313" key="3">
    <source>
        <dbReference type="Proteomes" id="UP000034119"/>
    </source>
</evidence>
<reference evidence="2 3" key="1">
    <citation type="journal article" date="2015" name="Nature">
        <title>rRNA introns, odd ribosomes, and small enigmatic genomes across a large radiation of phyla.</title>
        <authorList>
            <person name="Brown C.T."/>
            <person name="Hug L.A."/>
            <person name="Thomas B.C."/>
            <person name="Sharon I."/>
            <person name="Castelle C.J."/>
            <person name="Singh A."/>
            <person name="Wilkins M.J."/>
            <person name="Williams K.H."/>
            <person name="Banfield J.F."/>
        </authorList>
    </citation>
    <scope>NUCLEOTIDE SEQUENCE [LARGE SCALE GENOMIC DNA]</scope>
</reference>
<dbReference type="AlphaFoldDB" id="A0A0G1YFY5"/>
<comment type="caution">
    <text evidence="2">The sequence shown here is derived from an EMBL/GenBank/DDBJ whole genome shotgun (WGS) entry which is preliminary data.</text>
</comment>
<dbReference type="SUPFAM" id="SSF47413">
    <property type="entry name" value="lambda repressor-like DNA-binding domains"/>
    <property type="match status" value="1"/>
</dbReference>
<accession>A0A0G1YFY5</accession>
<dbReference type="PROSITE" id="PS50943">
    <property type="entry name" value="HTH_CROC1"/>
    <property type="match status" value="1"/>
</dbReference>
<evidence type="ECO:0000313" key="2">
    <source>
        <dbReference type="EMBL" id="KKW05319.1"/>
    </source>
</evidence>
<gene>
    <name evidence="2" type="ORF">UY40_C0024G0007</name>
</gene>
<sequence length="99" mass="11528">MEEEWNKRPFKPNWVSPPGATIQDALQERSWTPHYLAKQLGITDQELEELFEGKLAISPKLAAALAITFGNSPSFWLNRERQYSEDLLELNKKKKKEKK</sequence>
<protein>
    <submittedName>
        <fullName evidence="2">DNA-binding protein</fullName>
    </submittedName>
</protein>
<dbReference type="CDD" id="cd00093">
    <property type="entry name" value="HTH_XRE"/>
    <property type="match status" value="1"/>
</dbReference>
<name>A0A0G1YFY5_9BACT</name>
<dbReference type="GO" id="GO:0003677">
    <property type="term" value="F:DNA binding"/>
    <property type="evidence" value="ECO:0007669"/>
    <property type="project" value="UniProtKB-KW"/>
</dbReference>